<dbReference type="Proteomes" id="UP001151760">
    <property type="component" value="Unassembled WGS sequence"/>
</dbReference>
<dbReference type="EMBL" id="BQNB010017377">
    <property type="protein sequence ID" value="GJT62444.1"/>
    <property type="molecule type" value="Genomic_DNA"/>
</dbReference>
<name>A0ABQ5FGZ1_9ASTR</name>
<organism evidence="1 2">
    <name type="scientific">Tanacetum coccineum</name>
    <dbReference type="NCBI Taxonomy" id="301880"/>
    <lineage>
        <taxon>Eukaryota</taxon>
        <taxon>Viridiplantae</taxon>
        <taxon>Streptophyta</taxon>
        <taxon>Embryophyta</taxon>
        <taxon>Tracheophyta</taxon>
        <taxon>Spermatophyta</taxon>
        <taxon>Magnoliopsida</taxon>
        <taxon>eudicotyledons</taxon>
        <taxon>Gunneridae</taxon>
        <taxon>Pentapetalae</taxon>
        <taxon>asterids</taxon>
        <taxon>campanulids</taxon>
        <taxon>Asterales</taxon>
        <taxon>Asteraceae</taxon>
        <taxon>Asteroideae</taxon>
        <taxon>Anthemideae</taxon>
        <taxon>Anthemidinae</taxon>
        <taxon>Tanacetum</taxon>
    </lineage>
</organism>
<accession>A0ABQ5FGZ1</accession>
<evidence type="ECO:0000313" key="1">
    <source>
        <dbReference type="EMBL" id="GJT62444.1"/>
    </source>
</evidence>
<proteinExistence type="predicted"/>
<protein>
    <submittedName>
        <fullName evidence="1">Uncharacterized protein</fullName>
    </submittedName>
</protein>
<reference evidence="1" key="1">
    <citation type="journal article" date="2022" name="Int. J. Mol. Sci.">
        <title>Draft Genome of Tanacetum Coccineum: Genomic Comparison of Closely Related Tanacetum-Family Plants.</title>
        <authorList>
            <person name="Yamashiro T."/>
            <person name="Shiraishi A."/>
            <person name="Nakayama K."/>
            <person name="Satake H."/>
        </authorList>
    </citation>
    <scope>NUCLEOTIDE SEQUENCE</scope>
</reference>
<gene>
    <name evidence="1" type="ORF">Tco_1005977</name>
</gene>
<reference evidence="1" key="2">
    <citation type="submission" date="2022-01" db="EMBL/GenBank/DDBJ databases">
        <authorList>
            <person name="Yamashiro T."/>
            <person name="Shiraishi A."/>
            <person name="Satake H."/>
            <person name="Nakayama K."/>
        </authorList>
    </citation>
    <scope>NUCLEOTIDE SEQUENCE</scope>
</reference>
<sequence length="113" mass="12412">MIGSDPEPIIIPCMPIIASNRHPYLVRQTCNIDSWNDTWRAGIGQPSPEPPVHGGHRRSTVANHQLTTVSHLWTTVAQPPNHQSTIIRPSVNGGQKLGWVKSPCGPLKECHMA</sequence>
<comment type="caution">
    <text evidence="1">The sequence shown here is derived from an EMBL/GenBank/DDBJ whole genome shotgun (WGS) entry which is preliminary data.</text>
</comment>
<keyword evidence="2" id="KW-1185">Reference proteome</keyword>
<evidence type="ECO:0000313" key="2">
    <source>
        <dbReference type="Proteomes" id="UP001151760"/>
    </source>
</evidence>